<keyword evidence="6" id="KW-1185">Reference proteome</keyword>
<dbReference type="AlphaFoldDB" id="A0A4Y8KST5"/>
<dbReference type="Pfam" id="PF00589">
    <property type="entry name" value="Phage_integrase"/>
    <property type="match status" value="1"/>
</dbReference>
<gene>
    <name evidence="5" type="ORF">E3T53_02560</name>
</gene>
<evidence type="ECO:0000313" key="6">
    <source>
        <dbReference type="Proteomes" id="UP000298218"/>
    </source>
</evidence>
<dbReference type="OrthoDB" id="5464621at2"/>
<feature type="domain" description="Tyr recombinase" evidence="4">
    <location>
        <begin position="126"/>
        <end position="323"/>
    </location>
</feature>
<keyword evidence="2" id="KW-0238">DNA-binding</keyword>
<dbReference type="Gene3D" id="1.10.443.10">
    <property type="entry name" value="Intergrase catalytic core"/>
    <property type="match status" value="1"/>
</dbReference>
<sequence>MPERTWKRWLNSRGPGLGARARTALMNELLRASAADYLLLRKLRGYQPGDQVWLLRDYLDYLDTHGFTTITVANAMAWACLPAHAQSRWHAERLTVLRLFAGHLHASAPDRAELIPLGLLPSRVVRASPYLYSSNQVEVLIAQAGTLRPVLLGHTLATVIGVMAATGMRTAEALSLNMTDVDSELATIVVRGKGGRQRILPVQASTISALAQYVTTSRAIMKPSDNALFLSPAGARPLANTIQQAFRRVATACQLQPGLGQRKPRLHDLRHTFAVNTLIDAHRSGTGIDARIAALATYLGHGSPIHTYWYLSASPELLHIVSERVEQYAPGDRS</sequence>
<evidence type="ECO:0000256" key="1">
    <source>
        <dbReference type="ARBA" id="ARBA00008857"/>
    </source>
</evidence>
<comment type="caution">
    <text evidence="5">The sequence shown here is derived from an EMBL/GenBank/DDBJ whole genome shotgun (WGS) entry which is preliminary data.</text>
</comment>
<dbReference type="Proteomes" id="UP000298218">
    <property type="component" value="Unassembled WGS sequence"/>
</dbReference>
<dbReference type="EMBL" id="SOHQ01000007">
    <property type="protein sequence ID" value="TFD81887.1"/>
    <property type="molecule type" value="Genomic_DNA"/>
</dbReference>
<dbReference type="GO" id="GO:0006310">
    <property type="term" value="P:DNA recombination"/>
    <property type="evidence" value="ECO:0007669"/>
    <property type="project" value="UniProtKB-KW"/>
</dbReference>
<dbReference type="GO" id="GO:0003677">
    <property type="term" value="F:DNA binding"/>
    <property type="evidence" value="ECO:0007669"/>
    <property type="project" value="UniProtKB-KW"/>
</dbReference>
<reference evidence="5 6" key="1">
    <citation type="submission" date="2019-03" db="EMBL/GenBank/DDBJ databases">
        <title>Genomics of glacier-inhabiting Cryobacterium strains.</title>
        <authorList>
            <person name="Liu Q."/>
            <person name="Xin Y.-H."/>
        </authorList>
    </citation>
    <scope>NUCLEOTIDE SEQUENCE [LARGE SCALE GENOMIC DNA]</scope>
    <source>
        <strain evidence="5 6">CGMCC 1.4292</strain>
    </source>
</reference>
<dbReference type="SUPFAM" id="SSF56349">
    <property type="entry name" value="DNA breaking-rejoining enzymes"/>
    <property type="match status" value="1"/>
</dbReference>
<organism evidence="5 6">
    <name type="scientific">Cryobacterium psychrophilum</name>
    <dbReference type="NCBI Taxonomy" id="41988"/>
    <lineage>
        <taxon>Bacteria</taxon>
        <taxon>Bacillati</taxon>
        <taxon>Actinomycetota</taxon>
        <taxon>Actinomycetes</taxon>
        <taxon>Micrococcales</taxon>
        <taxon>Microbacteriaceae</taxon>
        <taxon>Cryobacterium</taxon>
    </lineage>
</organism>
<dbReference type="InterPro" id="IPR002104">
    <property type="entry name" value="Integrase_catalytic"/>
</dbReference>
<comment type="similarity">
    <text evidence="1">Belongs to the 'phage' integrase family.</text>
</comment>
<evidence type="ECO:0000256" key="2">
    <source>
        <dbReference type="ARBA" id="ARBA00023125"/>
    </source>
</evidence>
<dbReference type="InterPro" id="IPR013762">
    <property type="entry name" value="Integrase-like_cat_sf"/>
</dbReference>
<dbReference type="PANTHER" id="PTHR30349:SF41">
    <property type="entry name" value="INTEGRASE_RECOMBINASE PROTEIN MJ0367-RELATED"/>
    <property type="match status" value="1"/>
</dbReference>
<evidence type="ECO:0000259" key="4">
    <source>
        <dbReference type="PROSITE" id="PS51898"/>
    </source>
</evidence>
<evidence type="ECO:0000313" key="5">
    <source>
        <dbReference type="EMBL" id="TFD81887.1"/>
    </source>
</evidence>
<dbReference type="InterPro" id="IPR011010">
    <property type="entry name" value="DNA_brk_join_enz"/>
</dbReference>
<dbReference type="PANTHER" id="PTHR30349">
    <property type="entry name" value="PHAGE INTEGRASE-RELATED"/>
    <property type="match status" value="1"/>
</dbReference>
<name>A0A4Y8KST5_9MICO</name>
<dbReference type="PROSITE" id="PS51898">
    <property type="entry name" value="TYR_RECOMBINASE"/>
    <property type="match status" value="1"/>
</dbReference>
<accession>A0A4Y8KST5</accession>
<dbReference type="InterPro" id="IPR050090">
    <property type="entry name" value="Tyrosine_recombinase_XerCD"/>
</dbReference>
<protein>
    <submittedName>
        <fullName evidence="5">Integrase</fullName>
    </submittedName>
</protein>
<evidence type="ECO:0000256" key="3">
    <source>
        <dbReference type="ARBA" id="ARBA00023172"/>
    </source>
</evidence>
<proteinExistence type="inferred from homology"/>
<keyword evidence="3" id="KW-0233">DNA recombination</keyword>
<dbReference type="GO" id="GO:0015074">
    <property type="term" value="P:DNA integration"/>
    <property type="evidence" value="ECO:0007669"/>
    <property type="project" value="InterPro"/>
</dbReference>